<feature type="domain" description="Histidine kinase" evidence="4">
    <location>
        <begin position="346"/>
        <end position="572"/>
    </location>
</feature>
<organism evidence="5 6">
    <name type="scientific">Falsiroseomonas oleicola</name>
    <dbReference type="NCBI Taxonomy" id="2801474"/>
    <lineage>
        <taxon>Bacteria</taxon>
        <taxon>Pseudomonadati</taxon>
        <taxon>Pseudomonadota</taxon>
        <taxon>Alphaproteobacteria</taxon>
        <taxon>Acetobacterales</taxon>
        <taxon>Roseomonadaceae</taxon>
        <taxon>Falsiroseomonas</taxon>
    </lineage>
</organism>
<accession>A0ABS6HDN5</accession>
<evidence type="ECO:0000313" key="6">
    <source>
        <dbReference type="Proteomes" id="UP000689967"/>
    </source>
</evidence>
<evidence type="ECO:0000313" key="5">
    <source>
        <dbReference type="EMBL" id="MBU8546840.1"/>
    </source>
</evidence>
<feature type="transmembrane region" description="Helical" evidence="3">
    <location>
        <begin position="296"/>
        <end position="315"/>
    </location>
</feature>
<dbReference type="InterPro" id="IPR003594">
    <property type="entry name" value="HATPase_dom"/>
</dbReference>
<comment type="catalytic activity">
    <reaction evidence="1">
        <text>ATP + protein L-histidine = ADP + protein N-phospho-L-histidine.</text>
        <dbReference type="EC" id="2.7.13.3"/>
    </reaction>
</comment>
<dbReference type="CDD" id="cd12914">
    <property type="entry name" value="PDC1_DGC_like"/>
    <property type="match status" value="1"/>
</dbReference>
<keyword evidence="3" id="KW-0472">Membrane</keyword>
<dbReference type="RefSeq" id="WP_216878867.1">
    <property type="nucleotide sequence ID" value="NZ_JAERQM010000010.1"/>
</dbReference>
<gene>
    <name evidence="5" type="ORF">JJQ90_24185</name>
</gene>
<dbReference type="PANTHER" id="PTHR43065:SF42">
    <property type="entry name" value="TWO-COMPONENT SENSOR PPRA"/>
    <property type="match status" value="1"/>
</dbReference>
<reference evidence="5 6" key="1">
    <citation type="submission" date="2021-01" db="EMBL/GenBank/DDBJ databases">
        <title>Roseomonas sp. nov, a bacterium isolated from an oil production mixture in Yumen Oilfield.</title>
        <authorList>
            <person name="Wu D."/>
        </authorList>
    </citation>
    <scope>NUCLEOTIDE SEQUENCE [LARGE SCALE GENOMIC DNA]</scope>
    <source>
        <strain evidence="5 6">ROY-5-3</strain>
    </source>
</reference>
<dbReference type="InterPro" id="IPR003661">
    <property type="entry name" value="HisK_dim/P_dom"/>
</dbReference>
<evidence type="ECO:0000256" key="1">
    <source>
        <dbReference type="ARBA" id="ARBA00000085"/>
    </source>
</evidence>
<sequence>MRGKPVIPPAARAGGLRLLRALAVLLPLAALAATGFGTYHAAEQAARGRVQRVADMLHEHALRAFEAQELTIAAIEQRMLGQDWGAVAGDRSLFDFLRALDAVNQNSGGLALIDPGGLQVMSSARTLDAPAQDVSGQDYVAALPAGSPIRDAPFIGQVVRDADSGTLVFPLVRPRARADGMSDGGAILAALWPANFQSFYRSILETPQDAVTLFRLDGAVLAAVPAPGSPEGAALPRRAGDMLRALRRGHVATLRGPSPVDGVARLTAFRRLLRHDIGIAYGLSEQALLREWARRMLGPLVGAGLGIALLLAAIWQAERAMRSRSLAEARARGAERQATLGLLAGGLAHDFGNITQSVVAAARLLDRHAEDQERVRQVAGHLARHAERATALSRRLLDTTRRIDPVALTTAQPIDVSASLRELALLLNATLGAGIRVRCEVPPGLRSAPGLDRAELETALINLAANARDAMPQGGEVRITAHRLSAPPTPRDAPDLPPGAYLRISVSDSGHGMPPEVLARLGEPFFTTKPVGRGTGLGLAMVAAFLRRAGGALTAQSTAGRGSTIHLLVPAS</sequence>
<dbReference type="InterPro" id="IPR005467">
    <property type="entry name" value="His_kinase_dom"/>
</dbReference>
<keyword evidence="3" id="KW-0812">Transmembrane</keyword>
<dbReference type="CDD" id="cd00082">
    <property type="entry name" value="HisKA"/>
    <property type="match status" value="1"/>
</dbReference>
<dbReference type="InterPro" id="IPR054327">
    <property type="entry name" value="His-kinase-like_sensor"/>
</dbReference>
<name>A0ABS6HDN5_9PROT</name>
<evidence type="ECO:0000256" key="2">
    <source>
        <dbReference type="ARBA" id="ARBA00012438"/>
    </source>
</evidence>
<dbReference type="CDD" id="cd12915">
    <property type="entry name" value="PDC2_DGC_like"/>
    <property type="match status" value="1"/>
</dbReference>
<evidence type="ECO:0000256" key="3">
    <source>
        <dbReference type="SAM" id="Phobius"/>
    </source>
</evidence>
<dbReference type="Pfam" id="PF22588">
    <property type="entry name" value="dCache_1_like"/>
    <property type="match status" value="1"/>
</dbReference>
<dbReference type="SMART" id="SM00387">
    <property type="entry name" value="HATPase_c"/>
    <property type="match status" value="1"/>
</dbReference>
<keyword evidence="3" id="KW-1133">Transmembrane helix</keyword>
<dbReference type="Pfam" id="PF02518">
    <property type="entry name" value="HATPase_c"/>
    <property type="match status" value="1"/>
</dbReference>
<proteinExistence type="predicted"/>
<comment type="caution">
    <text evidence="5">The sequence shown here is derived from an EMBL/GenBank/DDBJ whole genome shotgun (WGS) entry which is preliminary data.</text>
</comment>
<dbReference type="EC" id="2.7.13.3" evidence="2"/>
<dbReference type="PROSITE" id="PS50109">
    <property type="entry name" value="HIS_KIN"/>
    <property type="match status" value="1"/>
</dbReference>
<dbReference type="PANTHER" id="PTHR43065">
    <property type="entry name" value="SENSOR HISTIDINE KINASE"/>
    <property type="match status" value="1"/>
</dbReference>
<dbReference type="EMBL" id="JAERQM010000010">
    <property type="protein sequence ID" value="MBU8546840.1"/>
    <property type="molecule type" value="Genomic_DNA"/>
</dbReference>
<evidence type="ECO:0000259" key="4">
    <source>
        <dbReference type="PROSITE" id="PS50109"/>
    </source>
</evidence>
<keyword evidence="6" id="KW-1185">Reference proteome</keyword>
<protein>
    <recommendedName>
        <fullName evidence="2">histidine kinase</fullName>
        <ecNumber evidence="2">2.7.13.3</ecNumber>
    </recommendedName>
</protein>
<dbReference type="Proteomes" id="UP000689967">
    <property type="component" value="Unassembled WGS sequence"/>
</dbReference>